<dbReference type="EMBL" id="UINC01061138">
    <property type="protein sequence ID" value="SVB86392.1"/>
    <property type="molecule type" value="Genomic_DNA"/>
</dbReference>
<dbReference type="Pfam" id="PF11950">
    <property type="entry name" value="DUF3467"/>
    <property type="match status" value="1"/>
</dbReference>
<name>A0A382HGU5_9ZZZZ</name>
<proteinExistence type="predicted"/>
<gene>
    <name evidence="1" type="ORF">METZ01_LOCUS239246</name>
</gene>
<sequence length="109" mass="11885">MSDSEDVRQDASASIQIIAGDEDLKGRYANLMSVSHTGEEFVLDFFSITPSSGGPDRGTLVSRVVTSPSHFKRIVAALEDNVNKYEQQYGEIKEPSGQFPVPDDIAAIH</sequence>
<evidence type="ECO:0008006" key="2">
    <source>
        <dbReference type="Google" id="ProtNLM"/>
    </source>
</evidence>
<organism evidence="1">
    <name type="scientific">marine metagenome</name>
    <dbReference type="NCBI Taxonomy" id="408172"/>
    <lineage>
        <taxon>unclassified sequences</taxon>
        <taxon>metagenomes</taxon>
        <taxon>ecological metagenomes</taxon>
    </lineage>
</organism>
<dbReference type="InterPro" id="IPR021857">
    <property type="entry name" value="DUF3467"/>
</dbReference>
<evidence type="ECO:0000313" key="1">
    <source>
        <dbReference type="EMBL" id="SVB86392.1"/>
    </source>
</evidence>
<accession>A0A382HGU5</accession>
<protein>
    <recommendedName>
        <fullName evidence="2">DUF3467 domain-containing protein</fullName>
    </recommendedName>
</protein>
<dbReference type="AlphaFoldDB" id="A0A382HGU5"/>
<reference evidence="1" key="1">
    <citation type="submission" date="2018-05" db="EMBL/GenBank/DDBJ databases">
        <authorList>
            <person name="Lanie J.A."/>
            <person name="Ng W.-L."/>
            <person name="Kazmierczak K.M."/>
            <person name="Andrzejewski T.M."/>
            <person name="Davidsen T.M."/>
            <person name="Wayne K.J."/>
            <person name="Tettelin H."/>
            <person name="Glass J.I."/>
            <person name="Rusch D."/>
            <person name="Podicherti R."/>
            <person name="Tsui H.-C.T."/>
            <person name="Winkler M.E."/>
        </authorList>
    </citation>
    <scope>NUCLEOTIDE SEQUENCE</scope>
</reference>